<dbReference type="AlphaFoldDB" id="A0A087SJC4"/>
<dbReference type="GeneID" id="23612833"/>
<evidence type="ECO:0000256" key="1">
    <source>
        <dbReference type="SAM" id="MobiDB-lite"/>
    </source>
</evidence>
<feature type="region of interest" description="Disordered" evidence="1">
    <location>
        <begin position="1"/>
        <end position="87"/>
    </location>
</feature>
<sequence>MWLPVWGRPWQPPRADGRLHSRGAWHAARHAGPPGGQRPRCPSARLRQQPAPWRRGWPAPRGQTGPRRWPRGRTAQRGRREGTWSPGRRSCQIWHALAACGMRW</sequence>
<accession>A0A087SJC4</accession>
<dbReference type="KEGG" id="apro:F751_1442"/>
<dbReference type="EMBL" id="KL662123">
    <property type="protein sequence ID" value="KFM25828.1"/>
    <property type="molecule type" value="Genomic_DNA"/>
</dbReference>
<keyword evidence="3" id="KW-1185">Reference proteome</keyword>
<evidence type="ECO:0000313" key="3">
    <source>
        <dbReference type="Proteomes" id="UP000028924"/>
    </source>
</evidence>
<dbReference type="RefSeq" id="XP_011398724.1">
    <property type="nucleotide sequence ID" value="XM_011400422.1"/>
</dbReference>
<evidence type="ECO:0000313" key="2">
    <source>
        <dbReference type="EMBL" id="KFM25828.1"/>
    </source>
</evidence>
<reference evidence="2 3" key="1">
    <citation type="journal article" date="2014" name="BMC Genomics">
        <title>Oil accumulation mechanisms of the oleaginous microalga Chlorella protothecoides revealed through its genome, transcriptomes, and proteomes.</title>
        <authorList>
            <person name="Gao C."/>
            <person name="Wang Y."/>
            <person name="Shen Y."/>
            <person name="Yan D."/>
            <person name="He X."/>
            <person name="Dai J."/>
            <person name="Wu Q."/>
        </authorList>
    </citation>
    <scope>NUCLEOTIDE SEQUENCE [LARGE SCALE GENOMIC DNA]</scope>
    <source>
        <strain evidence="2 3">0710</strain>
    </source>
</reference>
<gene>
    <name evidence="2" type="ORF">F751_1442</name>
</gene>
<proteinExistence type="predicted"/>
<feature type="compositionally biased region" description="Low complexity" evidence="1">
    <location>
        <begin position="49"/>
        <end position="63"/>
    </location>
</feature>
<feature type="compositionally biased region" description="Basic residues" evidence="1">
    <location>
        <begin position="20"/>
        <end position="29"/>
    </location>
</feature>
<organism evidence="2 3">
    <name type="scientific">Auxenochlorella protothecoides</name>
    <name type="common">Green microalga</name>
    <name type="synonym">Chlorella protothecoides</name>
    <dbReference type="NCBI Taxonomy" id="3075"/>
    <lineage>
        <taxon>Eukaryota</taxon>
        <taxon>Viridiplantae</taxon>
        <taxon>Chlorophyta</taxon>
        <taxon>core chlorophytes</taxon>
        <taxon>Trebouxiophyceae</taxon>
        <taxon>Chlorellales</taxon>
        <taxon>Chlorellaceae</taxon>
        <taxon>Auxenochlorella</taxon>
    </lineage>
</organism>
<feature type="compositionally biased region" description="Basic residues" evidence="1">
    <location>
        <begin position="68"/>
        <end position="77"/>
    </location>
</feature>
<dbReference type="Proteomes" id="UP000028924">
    <property type="component" value="Unassembled WGS sequence"/>
</dbReference>
<protein>
    <submittedName>
        <fullName evidence="2">Uncharacterized protein</fullName>
    </submittedName>
</protein>
<name>A0A087SJC4_AUXPR</name>